<evidence type="ECO:0000313" key="3">
    <source>
        <dbReference type="EMBL" id="ANP74754.1"/>
    </source>
</evidence>
<dbReference type="EMBL" id="CP016283">
    <property type="protein sequence ID" value="ANP74754.1"/>
    <property type="molecule type" value="Genomic_DNA"/>
</dbReference>
<dbReference type="AlphaFoldDB" id="A0A1B1BQ84"/>
<sequence length="292" mass="31093" precursor="true">MERAIVIARTIFMTASPDLSRKQLRLAEKHRASRRRPRRPLPAPGRPARRMKVSVRKQLSSAVALAFAALLAVSVSVPALAVNPYAQTLAAPAERSDVGVQNLTASGNGTITVAQDTFSSQAIQETLRTEDSLPGVYSQTANTYVNYLGSAIQWPFLVGVPITTDFGPRIPPCDGCSSFHKGIDMNPGVNTPIQAVANGVVREVSSTDKSGLGVYAIIDHMIEGRLVSSLYAHMTEGTLALAVGDPVLVGQLVGNVGNTGQSTGPHLHFEILLDGVTPVDPYAWLTEKVSTQ</sequence>
<geneLocation type="plasmid" evidence="4">
    <name>pp27867_1</name>
</geneLocation>
<evidence type="ECO:0000313" key="4">
    <source>
        <dbReference type="Proteomes" id="UP000092582"/>
    </source>
</evidence>
<dbReference type="Proteomes" id="UP000092582">
    <property type="component" value="Plasmid pP27867_1"/>
</dbReference>
<protein>
    <submittedName>
        <fullName evidence="3">Peptidase M23</fullName>
    </submittedName>
</protein>
<accession>A0A1B1BQ84</accession>
<dbReference type="Gene3D" id="2.70.70.10">
    <property type="entry name" value="Glucose Permease (Domain IIA)"/>
    <property type="match status" value="1"/>
</dbReference>
<dbReference type="Pfam" id="PF01551">
    <property type="entry name" value="Peptidase_M23"/>
    <property type="match status" value="1"/>
</dbReference>
<dbReference type="PANTHER" id="PTHR21666">
    <property type="entry name" value="PEPTIDASE-RELATED"/>
    <property type="match status" value="1"/>
</dbReference>
<dbReference type="OrthoDB" id="1099523at2"/>
<name>A0A1B1BQ84_9MICO</name>
<dbReference type="GO" id="GO:0004222">
    <property type="term" value="F:metalloendopeptidase activity"/>
    <property type="evidence" value="ECO:0007669"/>
    <property type="project" value="TreeGrafter"/>
</dbReference>
<dbReference type="PATRIC" id="fig|670052.7.peg.3948"/>
<keyword evidence="3" id="KW-0614">Plasmid</keyword>
<dbReference type="InterPro" id="IPR016047">
    <property type="entry name" value="M23ase_b-sheet_dom"/>
</dbReference>
<evidence type="ECO:0000259" key="2">
    <source>
        <dbReference type="Pfam" id="PF01551"/>
    </source>
</evidence>
<reference evidence="3 4" key="1">
    <citation type="submission" date="2016-06" db="EMBL/GenBank/DDBJ databases">
        <title>Genome sequencing of Cryobacterium arcticum PAMC 27867.</title>
        <authorList>
            <person name="Lee J."/>
            <person name="Kim O.-S."/>
        </authorList>
    </citation>
    <scope>NUCLEOTIDE SEQUENCE [LARGE SCALE GENOMIC DNA]</scope>
    <source>
        <strain evidence="3 4">PAMC 27867</strain>
        <plasmid evidence="4">pp27867_1</plasmid>
    </source>
</reference>
<dbReference type="KEGG" id="cart:PA27867_3840"/>
<evidence type="ECO:0000256" key="1">
    <source>
        <dbReference type="SAM" id="MobiDB-lite"/>
    </source>
</evidence>
<feature type="domain" description="M23ase beta-sheet core" evidence="2">
    <location>
        <begin position="179"/>
        <end position="281"/>
    </location>
</feature>
<dbReference type="SUPFAM" id="SSF51261">
    <property type="entry name" value="Duplicated hybrid motif"/>
    <property type="match status" value="1"/>
</dbReference>
<dbReference type="PANTHER" id="PTHR21666:SF270">
    <property type="entry name" value="MUREIN HYDROLASE ACTIVATOR ENVC"/>
    <property type="match status" value="1"/>
</dbReference>
<dbReference type="CDD" id="cd12797">
    <property type="entry name" value="M23_peptidase"/>
    <property type="match status" value="1"/>
</dbReference>
<organism evidence="3 4">
    <name type="scientific">Cryobacterium arcticum</name>
    <dbReference type="NCBI Taxonomy" id="670052"/>
    <lineage>
        <taxon>Bacteria</taxon>
        <taxon>Bacillati</taxon>
        <taxon>Actinomycetota</taxon>
        <taxon>Actinomycetes</taxon>
        <taxon>Micrococcales</taxon>
        <taxon>Microbacteriaceae</taxon>
        <taxon>Cryobacterium</taxon>
    </lineage>
</organism>
<dbReference type="InterPro" id="IPR011055">
    <property type="entry name" value="Dup_hybrid_motif"/>
</dbReference>
<gene>
    <name evidence="3" type="ORF">PA27867_3840</name>
</gene>
<dbReference type="InterPro" id="IPR050570">
    <property type="entry name" value="Cell_wall_metabolism_enzyme"/>
</dbReference>
<keyword evidence="4" id="KW-1185">Reference proteome</keyword>
<feature type="region of interest" description="Disordered" evidence="1">
    <location>
        <begin position="27"/>
        <end position="50"/>
    </location>
</feature>
<proteinExistence type="predicted"/>